<dbReference type="Gene3D" id="2.120.10.30">
    <property type="entry name" value="TolB, C-terminal domain"/>
    <property type="match status" value="1"/>
</dbReference>
<dbReference type="SUPFAM" id="SSF50952">
    <property type="entry name" value="Soluble quinoprotein glucose dehydrogenase"/>
    <property type="match status" value="1"/>
</dbReference>
<protein>
    <submittedName>
        <fullName evidence="2">Dehydrogenase, PQQ-dependent, s-GDH family</fullName>
        <ecNumber evidence="2">1.1.5.2</ecNumber>
    </submittedName>
</protein>
<keyword evidence="3" id="KW-1185">Reference proteome</keyword>
<dbReference type="Pfam" id="PF07995">
    <property type="entry name" value="GSDH"/>
    <property type="match status" value="2"/>
</dbReference>
<reference evidence="2 3" key="1">
    <citation type="journal article" date="2014" name="PLoS ONE">
        <title>Genome Sequence of Candidatus Nitrososphaera evergladensis from Group I.1b Enriched from Everglades Soil Reveals Novel Genomic Features of the Ammonia-Oxidizing Archaea.</title>
        <authorList>
            <person name="Zhalnina K.V."/>
            <person name="Dias R."/>
            <person name="Leonard M.T."/>
            <person name="Dorr de Quadros P."/>
            <person name="Camargo F.A."/>
            <person name="Drew J.C."/>
            <person name="Farmerie W.G."/>
            <person name="Daroub S.H."/>
            <person name="Triplett E.W."/>
        </authorList>
    </citation>
    <scope>NUCLEOTIDE SEQUENCE [LARGE SCALE GENOMIC DNA]</scope>
    <source>
        <strain evidence="2 3">SR1</strain>
    </source>
</reference>
<evidence type="ECO:0000313" key="2">
    <source>
        <dbReference type="EMBL" id="AIF83081.1"/>
    </source>
</evidence>
<sequence length="499" mass="54050">MGKIRPLLLSGLAGALLLVSLVTFYTPETQASDTPFSNNSTLGANNNTTSIMRLPSQEGFSVRLLAANFSAPYNILYGPDGALWITERVGKVITRVDPESGSKLGSIPVPNVHQSAPQDGLMGMAFDPAFNNTHHIYVAYTYDADPSDALDRRVKITRFTYDAAAGTIGNPVDLISGLYGSTDHNSGRMTFGPDGKLYYTIGDQGKNYLANYCLENQAQSLPTAEQVAARNWTAYQGKVLRMNPDGSIPDDNPVINGVRSHILTYGHRNPQGIAVGPNGNSLYVSEHGDKSDDELNRLQAGGNYGWPNVAGYNDDKAYQYVNWSGAKNCKDLKFDNTAPPPPGVPVMNESEFDAPNFVPPVHTFYTVENGYNFRDPACGDLTYICWPTVAPSSLRLYTSDAIPGWQDTFLMTTLKAGKIFQLALDENGTALARDPVELFRSENRYRDLAFSPDGSTIYVITDSSGPAQAIGGGATINLWNPGSVLVFRYEGTGGASMSK</sequence>
<feature type="domain" description="Glucose/Sorbosone dehydrogenase" evidence="1">
    <location>
        <begin position="70"/>
        <end position="314"/>
    </location>
</feature>
<proteinExistence type="predicted"/>
<dbReference type="Proteomes" id="UP000028194">
    <property type="component" value="Chromosome"/>
</dbReference>
<dbReference type="HOGENOM" id="CLU_012253_4_1_2"/>
<dbReference type="InterPro" id="IPR011042">
    <property type="entry name" value="6-blade_b-propeller_TolB-like"/>
</dbReference>
<evidence type="ECO:0000313" key="3">
    <source>
        <dbReference type="Proteomes" id="UP000028194"/>
    </source>
</evidence>
<dbReference type="GO" id="GO:0008876">
    <property type="term" value="F:quinoprotein glucose dehydrogenase activity"/>
    <property type="evidence" value="ECO:0007669"/>
    <property type="project" value="UniProtKB-EC"/>
</dbReference>
<dbReference type="InterPro" id="IPR019893">
    <property type="entry name" value="SndH-like"/>
</dbReference>
<dbReference type="GeneID" id="41596833"/>
<dbReference type="PANTHER" id="PTHR19328:SF13">
    <property type="entry name" value="HIPL1 PROTEIN"/>
    <property type="match status" value="1"/>
</dbReference>
<dbReference type="AlphaFoldDB" id="A0A075MNF2"/>
<accession>A0A075MNF2</accession>
<name>A0A075MNF2_9ARCH</name>
<dbReference type="RefSeq" id="WP_226987174.1">
    <property type="nucleotide sequence ID" value="NZ_CP007174.1"/>
</dbReference>
<dbReference type="KEGG" id="nev:NTE_01007"/>
<dbReference type="NCBIfam" id="TIGR03606">
    <property type="entry name" value="non_repeat_PQQ"/>
    <property type="match status" value="1"/>
</dbReference>
<evidence type="ECO:0000259" key="1">
    <source>
        <dbReference type="Pfam" id="PF07995"/>
    </source>
</evidence>
<feature type="domain" description="Glucose/Sorbosone dehydrogenase" evidence="1">
    <location>
        <begin position="386"/>
        <end position="464"/>
    </location>
</feature>
<dbReference type="eggNOG" id="arCOG02796">
    <property type="taxonomic scope" value="Archaea"/>
</dbReference>
<dbReference type="PANTHER" id="PTHR19328">
    <property type="entry name" value="HEDGEHOG-INTERACTING PROTEIN"/>
    <property type="match status" value="1"/>
</dbReference>
<keyword evidence="2" id="KW-0560">Oxidoreductase</keyword>
<dbReference type="InterPro" id="IPR012938">
    <property type="entry name" value="Glc/Sorbosone_DH"/>
</dbReference>
<dbReference type="EC" id="1.1.5.2" evidence="2"/>
<organism evidence="2 3">
    <name type="scientific">Candidatus Nitrososphaera evergladensis SR1</name>
    <dbReference type="NCBI Taxonomy" id="1459636"/>
    <lineage>
        <taxon>Archaea</taxon>
        <taxon>Nitrososphaerota</taxon>
        <taxon>Nitrososphaeria</taxon>
        <taxon>Nitrososphaerales</taxon>
        <taxon>Nitrososphaeraceae</taxon>
        <taxon>Nitrososphaera</taxon>
    </lineage>
</organism>
<dbReference type="InterPro" id="IPR011041">
    <property type="entry name" value="Quinoprot_gluc/sorb_DH_b-prop"/>
</dbReference>
<dbReference type="EMBL" id="CP007174">
    <property type="protein sequence ID" value="AIF83081.1"/>
    <property type="molecule type" value="Genomic_DNA"/>
</dbReference>
<gene>
    <name evidence="2" type="ORF">NTE_01007</name>
</gene>
<dbReference type="STRING" id="1459636.NTE_01007"/>